<evidence type="ECO:0000256" key="2">
    <source>
        <dbReference type="PIRSR" id="PIRSR605511-1"/>
    </source>
</evidence>
<dbReference type="RefSeq" id="WP_099916659.1">
    <property type="nucleotide sequence ID" value="NZ_BMHS01000021.1"/>
</dbReference>
<dbReference type="InterPro" id="IPR011042">
    <property type="entry name" value="6-blade_b-propeller_TolB-like"/>
</dbReference>
<evidence type="ECO:0000256" key="1">
    <source>
        <dbReference type="ARBA" id="ARBA00008853"/>
    </source>
</evidence>
<dbReference type="PANTHER" id="PTHR10907">
    <property type="entry name" value="REGUCALCIN"/>
    <property type="match status" value="1"/>
</dbReference>
<sequence>MSDIGVIDVAFDEPMAVGECPLWNPAESCLYWVDIDGFAIHRLHPASGAHNCWTMPSEPACLGLVAGGGLVVALREGLFHFDSANGIVTPIAPAPYDTALARFNDGRVDAAGRFWTGTLYEPRDRQAAEMYVLEHGKLRLAWSGGMTNSNGLGFSPDGQSMYHADTAAHRIDRHDFDVATGAVSKRQLFQQFSSDKSAPGYGGRPDGAAVDSEGAYWCAMFEGARLLRFAPDGTLLREVALPLRCPTMVAFGGDDLRTLYITSASHKRPAEERARHPLSGCVLSLRVDVAGLAEPLYQP</sequence>
<keyword evidence="3" id="KW-0862">Zinc</keyword>
<feature type="binding site" evidence="3">
    <location>
        <position position="150"/>
    </location>
    <ligand>
        <name>a divalent metal cation</name>
        <dbReference type="ChEBI" id="CHEBI:60240"/>
    </ligand>
</feature>
<dbReference type="Proteomes" id="UP000228593">
    <property type="component" value="Unassembled WGS sequence"/>
</dbReference>
<dbReference type="GO" id="GO:0019853">
    <property type="term" value="P:L-ascorbic acid biosynthetic process"/>
    <property type="evidence" value="ECO:0007669"/>
    <property type="project" value="TreeGrafter"/>
</dbReference>
<protein>
    <submittedName>
        <fullName evidence="5">Gluconolactonase</fullName>
    </submittedName>
</protein>
<gene>
    <name evidence="5" type="ORF">CR103_14320</name>
</gene>
<dbReference type="PRINTS" id="PR01790">
    <property type="entry name" value="SMP30FAMILY"/>
</dbReference>
<dbReference type="Pfam" id="PF08450">
    <property type="entry name" value="SGL"/>
    <property type="match status" value="1"/>
</dbReference>
<reference evidence="5 6" key="1">
    <citation type="submission" date="2017-10" db="EMBL/GenBank/DDBJ databases">
        <title>Massilia psychrophilum sp. nov., a novel purple-pigmented bacterium isolated from Tianshan glacier, Xinjiang Municipality, China.</title>
        <authorList>
            <person name="Wang H."/>
        </authorList>
    </citation>
    <scope>NUCLEOTIDE SEQUENCE [LARGE SCALE GENOMIC DNA]</scope>
    <source>
        <strain evidence="5 6">JCM 30813</strain>
    </source>
</reference>
<comment type="caution">
    <text evidence="5">The sequence shown here is derived from an EMBL/GenBank/DDBJ whole genome shotgun (WGS) entry which is preliminary data.</text>
</comment>
<evidence type="ECO:0000259" key="4">
    <source>
        <dbReference type="Pfam" id="PF08450"/>
    </source>
</evidence>
<dbReference type="OrthoDB" id="9775406at2"/>
<keyword evidence="6" id="KW-1185">Reference proteome</keyword>
<feature type="domain" description="SMP-30/Gluconolactonase/LRE-like region" evidence="4">
    <location>
        <begin position="17"/>
        <end position="265"/>
    </location>
</feature>
<dbReference type="Gene3D" id="2.120.10.30">
    <property type="entry name" value="TolB, C-terminal domain"/>
    <property type="match status" value="1"/>
</dbReference>
<evidence type="ECO:0000256" key="3">
    <source>
        <dbReference type="PIRSR" id="PIRSR605511-2"/>
    </source>
</evidence>
<organism evidence="5 6">
    <name type="scientific">Massilia psychrophila</name>
    <dbReference type="NCBI Taxonomy" id="1603353"/>
    <lineage>
        <taxon>Bacteria</taxon>
        <taxon>Pseudomonadati</taxon>
        <taxon>Pseudomonadota</taxon>
        <taxon>Betaproteobacteria</taxon>
        <taxon>Burkholderiales</taxon>
        <taxon>Oxalobacteraceae</taxon>
        <taxon>Telluria group</taxon>
        <taxon>Massilia</taxon>
    </lineage>
</organism>
<dbReference type="SUPFAM" id="SSF63829">
    <property type="entry name" value="Calcium-dependent phosphotriesterase"/>
    <property type="match status" value="1"/>
</dbReference>
<feature type="binding site" evidence="3">
    <location>
        <position position="206"/>
    </location>
    <ligand>
        <name>a divalent metal cation</name>
        <dbReference type="ChEBI" id="CHEBI:60240"/>
    </ligand>
</feature>
<accession>A0A2G8SZD6</accession>
<dbReference type="InterPro" id="IPR013658">
    <property type="entry name" value="SGL"/>
</dbReference>
<dbReference type="GO" id="GO:0005509">
    <property type="term" value="F:calcium ion binding"/>
    <property type="evidence" value="ECO:0007669"/>
    <property type="project" value="TreeGrafter"/>
</dbReference>
<name>A0A2G8SZD6_9BURK</name>
<evidence type="ECO:0000313" key="6">
    <source>
        <dbReference type="Proteomes" id="UP000228593"/>
    </source>
</evidence>
<feature type="binding site" evidence="3">
    <location>
        <position position="104"/>
    </location>
    <ligand>
        <name>substrate</name>
    </ligand>
</feature>
<feature type="binding site" evidence="3">
    <location>
        <position position="102"/>
    </location>
    <ligand>
        <name>substrate</name>
    </ligand>
</feature>
<dbReference type="AlphaFoldDB" id="A0A2G8SZD6"/>
<dbReference type="GO" id="GO:0004341">
    <property type="term" value="F:gluconolactonase activity"/>
    <property type="evidence" value="ECO:0007669"/>
    <property type="project" value="TreeGrafter"/>
</dbReference>
<dbReference type="InterPro" id="IPR005511">
    <property type="entry name" value="SMP-30"/>
</dbReference>
<evidence type="ECO:0000313" key="5">
    <source>
        <dbReference type="EMBL" id="PIL39134.1"/>
    </source>
</evidence>
<feature type="binding site" evidence="3">
    <location>
        <position position="19"/>
    </location>
    <ligand>
        <name>a divalent metal cation</name>
        <dbReference type="ChEBI" id="CHEBI:60240"/>
    </ligand>
</feature>
<comment type="cofactor">
    <cofactor evidence="3">
        <name>Zn(2+)</name>
        <dbReference type="ChEBI" id="CHEBI:29105"/>
    </cofactor>
    <text evidence="3">Binds 1 divalent metal cation per subunit.</text>
</comment>
<keyword evidence="3" id="KW-0479">Metal-binding</keyword>
<feature type="active site" description="Proton donor/acceptor" evidence="2">
    <location>
        <position position="206"/>
    </location>
</feature>
<proteinExistence type="inferred from homology"/>
<dbReference type="EMBL" id="PDOB01000023">
    <property type="protein sequence ID" value="PIL39134.1"/>
    <property type="molecule type" value="Genomic_DNA"/>
</dbReference>
<dbReference type="PANTHER" id="PTHR10907:SF47">
    <property type="entry name" value="REGUCALCIN"/>
    <property type="match status" value="1"/>
</dbReference>
<comment type="similarity">
    <text evidence="1">Belongs to the SMP-30/CGR1 family.</text>
</comment>